<keyword evidence="3" id="KW-1185">Reference proteome</keyword>
<feature type="transmembrane region" description="Helical" evidence="1">
    <location>
        <begin position="160"/>
        <end position="185"/>
    </location>
</feature>
<proteinExistence type="predicted"/>
<feature type="transmembrane region" description="Helical" evidence="1">
    <location>
        <begin position="80"/>
        <end position="100"/>
    </location>
</feature>
<organism evidence="2 3">
    <name type="scientific">Roseobacter cerasinus</name>
    <dbReference type="NCBI Taxonomy" id="2602289"/>
    <lineage>
        <taxon>Bacteria</taxon>
        <taxon>Pseudomonadati</taxon>
        <taxon>Pseudomonadota</taxon>
        <taxon>Alphaproteobacteria</taxon>
        <taxon>Rhodobacterales</taxon>
        <taxon>Roseobacteraceae</taxon>
        <taxon>Roseobacter</taxon>
    </lineage>
</organism>
<keyword evidence="1" id="KW-0472">Membrane</keyword>
<feature type="transmembrane region" description="Helical" evidence="1">
    <location>
        <begin position="192"/>
        <end position="216"/>
    </location>
</feature>
<dbReference type="RefSeq" id="WP_159978335.1">
    <property type="nucleotide sequence ID" value="NZ_BLIV01000005.1"/>
</dbReference>
<dbReference type="AlphaFoldDB" id="A0A640VUD6"/>
<feature type="transmembrane region" description="Helical" evidence="1">
    <location>
        <begin position="291"/>
        <end position="314"/>
    </location>
</feature>
<feature type="transmembrane region" description="Helical" evidence="1">
    <location>
        <begin position="320"/>
        <end position="339"/>
    </location>
</feature>
<name>A0A640VUD6_9RHOB</name>
<comment type="caution">
    <text evidence="2">The sequence shown here is derived from an EMBL/GenBank/DDBJ whole genome shotgun (WGS) entry which is preliminary data.</text>
</comment>
<gene>
    <name evidence="2" type="ORF">So717_27730</name>
</gene>
<reference evidence="2 3" key="1">
    <citation type="submission" date="2019-12" db="EMBL/GenBank/DDBJ databases">
        <title>Roseobacter cerasinus sp. nov., isolated from seawater around aquaculture.</title>
        <authorList>
            <person name="Muramatsu S."/>
            <person name="Takabe Y."/>
            <person name="Mori K."/>
            <person name="Takaichi S."/>
            <person name="Hanada S."/>
        </authorList>
    </citation>
    <scope>NUCLEOTIDE SEQUENCE [LARGE SCALE GENOMIC DNA]</scope>
    <source>
        <strain evidence="2 3">AI77</strain>
    </source>
</reference>
<dbReference type="Proteomes" id="UP000436522">
    <property type="component" value="Unassembled WGS sequence"/>
</dbReference>
<keyword evidence="1" id="KW-1133">Transmembrane helix</keyword>
<accession>A0A640VUD6</accession>
<feature type="transmembrane region" description="Helical" evidence="1">
    <location>
        <begin position="346"/>
        <end position="364"/>
    </location>
</feature>
<keyword evidence="1" id="KW-0812">Transmembrane</keyword>
<sequence>MAVTEITGHMPVAARRIPPVFWVALAVVGLISLPNLADPMIRHDDFPALFGEGDLFWSKTLHEGRWLNYIWHLRGLQTPAWLNFAAYQLCWATLATALALSATRDTPSTVFASVLAALILVAPPATMISSWFNTLLPGLAVVAAYGLITCRAEQRTARWLLPVFTLPALMAYTTYPLLLLALCLAGTRHRSVADLCAVLILFAASFAAAVAVTYALNWHVHGVFGVPLAPWREAQPATGLPGLWQNLHWIEATFATFLDRMSLGSPQLLLVQAMGFVAALLLMLRRAPLELAYLGAGLLTGIGLIALQAAKLGIEVPPRALLFVWVFWALICLRAAQIFAARPGPLGALGLVLASMVAVAYGVVAHQRYASFHPWLEQTRTLQTALAATSGPVHIFGHPAQSAVGRSAGLQSDEALIFRMRQLGGPALTLCSPPDPICRTLTHHQRDTTGWQVTQVDGRTVVVVPPVDMAPDR</sequence>
<dbReference type="OrthoDB" id="7664031at2"/>
<feature type="transmembrane region" description="Helical" evidence="1">
    <location>
        <begin position="267"/>
        <end position="284"/>
    </location>
</feature>
<feature type="transmembrane region" description="Helical" evidence="1">
    <location>
        <begin position="106"/>
        <end position="123"/>
    </location>
</feature>
<feature type="transmembrane region" description="Helical" evidence="1">
    <location>
        <begin position="20"/>
        <end position="37"/>
    </location>
</feature>
<dbReference type="EMBL" id="BLIV01000005">
    <property type="protein sequence ID" value="GFE51020.1"/>
    <property type="molecule type" value="Genomic_DNA"/>
</dbReference>
<evidence type="ECO:0000313" key="3">
    <source>
        <dbReference type="Proteomes" id="UP000436522"/>
    </source>
</evidence>
<evidence type="ECO:0000256" key="1">
    <source>
        <dbReference type="SAM" id="Phobius"/>
    </source>
</evidence>
<evidence type="ECO:0000313" key="2">
    <source>
        <dbReference type="EMBL" id="GFE51020.1"/>
    </source>
</evidence>
<protein>
    <submittedName>
        <fullName evidence="2">Uncharacterized protein</fullName>
    </submittedName>
</protein>